<proteinExistence type="predicted"/>
<dbReference type="OrthoDB" id="4961576at2"/>
<name>A0A2P8HID8_SACCR</name>
<organism evidence="1 2">
    <name type="scientific">Saccharothrix carnea</name>
    <dbReference type="NCBI Taxonomy" id="1280637"/>
    <lineage>
        <taxon>Bacteria</taxon>
        <taxon>Bacillati</taxon>
        <taxon>Actinomycetota</taxon>
        <taxon>Actinomycetes</taxon>
        <taxon>Pseudonocardiales</taxon>
        <taxon>Pseudonocardiaceae</taxon>
        <taxon>Saccharothrix</taxon>
    </lineage>
</organism>
<dbReference type="Proteomes" id="UP000241118">
    <property type="component" value="Unassembled WGS sequence"/>
</dbReference>
<comment type="caution">
    <text evidence="1">The sequence shown here is derived from an EMBL/GenBank/DDBJ whole genome shotgun (WGS) entry which is preliminary data.</text>
</comment>
<keyword evidence="2" id="KW-1185">Reference proteome</keyword>
<evidence type="ECO:0000313" key="1">
    <source>
        <dbReference type="EMBL" id="PSL45975.1"/>
    </source>
</evidence>
<protein>
    <recommendedName>
        <fullName evidence="3">Class 3 adenylate cyclase</fullName>
    </recommendedName>
</protein>
<reference evidence="1 2" key="1">
    <citation type="submission" date="2018-03" db="EMBL/GenBank/DDBJ databases">
        <title>Genomic Encyclopedia of Type Strains, Phase III (KMG-III): the genomes of soil and plant-associated and newly described type strains.</title>
        <authorList>
            <person name="Whitman W."/>
        </authorList>
    </citation>
    <scope>NUCLEOTIDE SEQUENCE [LARGE SCALE GENOMIC DNA]</scope>
    <source>
        <strain evidence="1 2">CGMCC 4.7097</strain>
    </source>
</reference>
<gene>
    <name evidence="1" type="ORF">B0I31_1266</name>
</gene>
<sequence>MTAPERREVAAHRWSAGGTRARPVTTAAVGRPALGVDGDGRVLMTVPVELGDLPTGWRHTAVFLRVGLEDNGIRPVDLWCDAGVPVAVSGLGDRTFGWFLGGFTDRPLDLRRFTATAALDVPGGVAALAVQVRLDASVTGRPVPVLPLRKIRHVRVERPWEFTAPLPADRPVPVARPSTAVPADTPTTRLCLAADVENYRRFRNPEAARAQERFRELLTRARELAGVDESAVRVENAGDGQFAVLPAGLDETAVIPGLVAGLRTALRYANADLNDHARLRIRVALHRGTIGAVPSGWVGTAAIAVHRMLDSAPLRQALATAPRADLAVIVPDSLYRDVIAHGYGDLTPESFHPTTVELPDKGFTEPAWIHVP</sequence>
<evidence type="ECO:0008006" key="3">
    <source>
        <dbReference type="Google" id="ProtNLM"/>
    </source>
</evidence>
<evidence type="ECO:0000313" key="2">
    <source>
        <dbReference type="Proteomes" id="UP000241118"/>
    </source>
</evidence>
<dbReference type="AlphaFoldDB" id="A0A2P8HID8"/>
<accession>A0A2P8HID8</accession>
<dbReference type="RefSeq" id="WP_106620247.1">
    <property type="nucleotide sequence ID" value="NZ_PYAX01000026.1"/>
</dbReference>
<dbReference type="EMBL" id="PYAX01000026">
    <property type="protein sequence ID" value="PSL45975.1"/>
    <property type="molecule type" value="Genomic_DNA"/>
</dbReference>